<proteinExistence type="predicted"/>
<dbReference type="AlphaFoldDB" id="A0A5J9U9U6"/>
<keyword evidence="3" id="KW-1185">Reference proteome</keyword>
<dbReference type="Proteomes" id="UP000324897">
    <property type="component" value="Chromosome 7"/>
</dbReference>
<feature type="compositionally biased region" description="Polar residues" evidence="1">
    <location>
        <begin position="85"/>
        <end position="94"/>
    </location>
</feature>
<evidence type="ECO:0000313" key="3">
    <source>
        <dbReference type="Proteomes" id="UP000324897"/>
    </source>
</evidence>
<dbReference type="EMBL" id="RWGY01000029">
    <property type="protein sequence ID" value="TVU20107.1"/>
    <property type="molecule type" value="Genomic_DNA"/>
</dbReference>
<accession>A0A5J9U9U6</accession>
<feature type="compositionally biased region" description="Basic and acidic residues" evidence="1">
    <location>
        <begin position="126"/>
        <end position="136"/>
    </location>
</feature>
<dbReference type="Gramene" id="TVU20107">
    <property type="protein sequence ID" value="TVU20107"/>
    <property type="gene ID" value="EJB05_36300"/>
</dbReference>
<organism evidence="2 3">
    <name type="scientific">Eragrostis curvula</name>
    <name type="common">weeping love grass</name>
    <dbReference type="NCBI Taxonomy" id="38414"/>
    <lineage>
        <taxon>Eukaryota</taxon>
        <taxon>Viridiplantae</taxon>
        <taxon>Streptophyta</taxon>
        <taxon>Embryophyta</taxon>
        <taxon>Tracheophyta</taxon>
        <taxon>Spermatophyta</taxon>
        <taxon>Magnoliopsida</taxon>
        <taxon>Liliopsida</taxon>
        <taxon>Poales</taxon>
        <taxon>Poaceae</taxon>
        <taxon>PACMAD clade</taxon>
        <taxon>Chloridoideae</taxon>
        <taxon>Eragrostideae</taxon>
        <taxon>Eragrostidinae</taxon>
        <taxon>Eragrostis</taxon>
    </lineage>
</organism>
<gene>
    <name evidence="2" type="ORF">EJB05_36300</name>
</gene>
<evidence type="ECO:0000256" key="1">
    <source>
        <dbReference type="SAM" id="MobiDB-lite"/>
    </source>
</evidence>
<sequence length="144" mass="16343">MFQNGESWKTRLEMITSVEYISSSRCGLVKGSVRFFHMSHHTLPWPSMVPFSPAQCDTEAQNRNNPYSITRTCDEDILEATTMDQARVSSSRQLAPSPVGRQRVDQRPVGRVLLHERAKLHSMSPGDRHEQNRTEVENSAEACV</sequence>
<comment type="caution">
    <text evidence="2">The sequence shown here is derived from an EMBL/GenBank/DDBJ whole genome shotgun (WGS) entry which is preliminary data.</text>
</comment>
<name>A0A5J9U9U6_9POAL</name>
<feature type="non-terminal residue" evidence="2">
    <location>
        <position position="1"/>
    </location>
</feature>
<reference evidence="2 3" key="1">
    <citation type="journal article" date="2019" name="Sci. Rep.">
        <title>A high-quality genome of Eragrostis curvula grass provides insights into Poaceae evolution and supports new strategies to enhance forage quality.</title>
        <authorList>
            <person name="Carballo J."/>
            <person name="Santos B.A.C.M."/>
            <person name="Zappacosta D."/>
            <person name="Garbus I."/>
            <person name="Selva J.P."/>
            <person name="Gallo C.A."/>
            <person name="Diaz A."/>
            <person name="Albertini E."/>
            <person name="Caccamo M."/>
            <person name="Echenique V."/>
        </authorList>
    </citation>
    <scope>NUCLEOTIDE SEQUENCE [LARGE SCALE GENOMIC DNA]</scope>
    <source>
        <strain evidence="3">cv. Victoria</strain>
        <tissue evidence="2">Leaf</tissue>
    </source>
</reference>
<evidence type="ECO:0000313" key="2">
    <source>
        <dbReference type="EMBL" id="TVU20107.1"/>
    </source>
</evidence>
<feature type="region of interest" description="Disordered" evidence="1">
    <location>
        <begin position="85"/>
        <end position="144"/>
    </location>
</feature>
<protein>
    <submittedName>
        <fullName evidence="2">Uncharacterized protein</fullName>
    </submittedName>
</protein>
<feature type="compositionally biased region" description="Basic and acidic residues" evidence="1">
    <location>
        <begin position="102"/>
        <end position="119"/>
    </location>
</feature>